<gene>
    <name evidence="1" type="ORF">NAS2_1149</name>
</gene>
<dbReference type="EMBL" id="AP018732">
    <property type="protein sequence ID" value="BBE42538.1"/>
    <property type="molecule type" value="Genomic_DNA"/>
</dbReference>
<keyword evidence="2" id="KW-1185">Reference proteome</keyword>
<dbReference type="Proteomes" id="UP000509448">
    <property type="component" value="Chromosome"/>
</dbReference>
<name>A0A4P2VNM0_9ARCH</name>
<evidence type="ECO:0000313" key="2">
    <source>
        <dbReference type="Proteomes" id="UP000509448"/>
    </source>
</evidence>
<proteinExistence type="predicted"/>
<dbReference type="Gene3D" id="3.90.1670.10">
    <property type="entry name" value="FdhE-like domain"/>
    <property type="match status" value="1"/>
</dbReference>
<dbReference type="KEGG" id="ccai:NAS2_1149"/>
<protein>
    <recommendedName>
        <fullName evidence="3">Formate dehydrogenase formation protein FdhE</fullName>
    </recommendedName>
</protein>
<reference evidence="1 2" key="1">
    <citation type="journal article" date="2019" name="ISME J.">
        <title>Isolation and characterization of a thermophilic sulfur- and iron-reducing thaumarchaeote from a terrestrial acidic hot spring.</title>
        <authorList>
            <person name="Kato S."/>
            <person name="Itoh T."/>
            <person name="Yuki M."/>
            <person name="Nagamori M."/>
            <person name="Ohnishi M."/>
            <person name="Uematsu K."/>
            <person name="Suzuki K."/>
            <person name="Takashina T."/>
            <person name="Ohkuma M."/>
        </authorList>
    </citation>
    <scope>NUCLEOTIDE SEQUENCE [LARGE SCALE GENOMIC DNA]</scope>
    <source>
        <strain evidence="1 2">NAS-02</strain>
    </source>
</reference>
<organism evidence="1 2">
    <name type="scientific">Conexivisphaera calida</name>
    <dbReference type="NCBI Taxonomy" id="1874277"/>
    <lineage>
        <taxon>Archaea</taxon>
        <taxon>Nitrososphaerota</taxon>
        <taxon>Conexivisphaeria</taxon>
        <taxon>Conexivisphaerales</taxon>
        <taxon>Conexivisphaeraceae</taxon>
        <taxon>Conexivisphaera</taxon>
    </lineage>
</organism>
<dbReference type="GeneID" id="55584959"/>
<dbReference type="RefSeq" id="WP_174448759.1">
    <property type="nucleotide sequence ID" value="NZ_AP018732.1"/>
</dbReference>
<evidence type="ECO:0008006" key="3">
    <source>
        <dbReference type="Google" id="ProtNLM"/>
    </source>
</evidence>
<dbReference type="AlphaFoldDB" id="A0A4P2VNM0"/>
<sequence>MEDTGSFEAALKAYGALMLEKPDVNSARRIEEIQLTLMGNLYNKIDESRALNDVLVDLEVNGSLRDVIEEVARELGIRLSEDPIDTYRRLVGGEGDLEGPDATPIILAIQAVARAYAEKYERRNGVSSVKDNTCPLCGTESDTMIVEGREYYMICPMCGHKWRVSEGSPVCPRCGEDRKLGVYSDRGGMLGLATCQSCGYSWHMILGKIDAPRIMLPLIAMGAERFRRALPDRG</sequence>
<accession>A0A4P2VNM0</accession>
<dbReference type="OrthoDB" id="45958at2157"/>
<dbReference type="InterPro" id="IPR024064">
    <property type="entry name" value="FdhE-like_sf"/>
</dbReference>
<evidence type="ECO:0000313" key="1">
    <source>
        <dbReference type="EMBL" id="BBE42538.1"/>
    </source>
</evidence>
<dbReference type="SUPFAM" id="SSF144020">
    <property type="entry name" value="FdhE-like"/>
    <property type="match status" value="1"/>
</dbReference>